<keyword evidence="5" id="KW-0547">Nucleotide-binding</keyword>
<evidence type="ECO:0000256" key="6">
    <source>
        <dbReference type="ARBA" id="ARBA00022840"/>
    </source>
</evidence>
<dbReference type="Gene3D" id="3.40.50.300">
    <property type="entry name" value="P-loop containing nucleotide triphosphate hydrolases"/>
    <property type="match status" value="2"/>
</dbReference>
<feature type="domain" description="SecA family profile" evidence="12">
    <location>
        <begin position="1"/>
        <end position="210"/>
    </location>
</feature>
<keyword evidence="7" id="KW-0653">Protein transport</keyword>
<evidence type="ECO:0000256" key="9">
    <source>
        <dbReference type="ARBA" id="ARBA00023010"/>
    </source>
</evidence>
<evidence type="ECO:0008006" key="15">
    <source>
        <dbReference type="Google" id="ProtNLM"/>
    </source>
</evidence>
<evidence type="ECO:0000256" key="7">
    <source>
        <dbReference type="ARBA" id="ARBA00022927"/>
    </source>
</evidence>
<evidence type="ECO:0000313" key="14">
    <source>
        <dbReference type="Proteomes" id="UP000677054"/>
    </source>
</evidence>
<keyword evidence="9" id="KW-0811">Translocation</keyword>
<evidence type="ECO:0000256" key="2">
    <source>
        <dbReference type="ARBA" id="ARBA00007650"/>
    </source>
</evidence>
<dbReference type="InterPro" id="IPR044722">
    <property type="entry name" value="SecA_SF2_C"/>
</dbReference>
<evidence type="ECO:0000256" key="8">
    <source>
        <dbReference type="ARBA" id="ARBA00022967"/>
    </source>
</evidence>
<dbReference type="InterPro" id="IPR000185">
    <property type="entry name" value="SecA"/>
</dbReference>
<dbReference type="SUPFAM" id="SSF52540">
    <property type="entry name" value="P-loop containing nucleoside triphosphate hydrolases"/>
    <property type="match status" value="1"/>
</dbReference>
<dbReference type="GO" id="GO:0017038">
    <property type="term" value="P:protein import"/>
    <property type="evidence" value="ECO:0007669"/>
    <property type="project" value="InterPro"/>
</dbReference>
<dbReference type="InterPro" id="IPR011116">
    <property type="entry name" value="SecA_Wing/Scaffold"/>
</dbReference>
<accession>A0A7R9AIM0</accession>
<keyword evidence="10" id="KW-0472">Membrane</keyword>
<evidence type="ECO:0000259" key="11">
    <source>
        <dbReference type="PROSITE" id="PS51194"/>
    </source>
</evidence>
<dbReference type="InterPro" id="IPR036266">
    <property type="entry name" value="SecA_Wing/Scaffold_sf"/>
</dbReference>
<dbReference type="PROSITE" id="PS01312">
    <property type="entry name" value="SECA"/>
    <property type="match status" value="1"/>
</dbReference>
<dbReference type="Pfam" id="PF21090">
    <property type="entry name" value="P-loop_SecA"/>
    <property type="match status" value="2"/>
</dbReference>
<evidence type="ECO:0000256" key="4">
    <source>
        <dbReference type="ARBA" id="ARBA00022490"/>
    </source>
</evidence>
<dbReference type="SMART" id="SM00490">
    <property type="entry name" value="HELICc"/>
    <property type="match status" value="1"/>
</dbReference>
<evidence type="ECO:0000256" key="1">
    <source>
        <dbReference type="ARBA" id="ARBA00004170"/>
    </source>
</evidence>
<dbReference type="GO" id="GO:0006605">
    <property type="term" value="P:protein targeting"/>
    <property type="evidence" value="ECO:0007669"/>
    <property type="project" value="InterPro"/>
</dbReference>
<dbReference type="GO" id="GO:0005524">
    <property type="term" value="F:ATP binding"/>
    <property type="evidence" value="ECO:0007669"/>
    <property type="project" value="UniProtKB-KW"/>
</dbReference>
<dbReference type="OrthoDB" id="6377869at2759"/>
<dbReference type="SUPFAM" id="SSF81886">
    <property type="entry name" value="Helical scaffold and wing domains of SecA"/>
    <property type="match status" value="1"/>
</dbReference>
<dbReference type="InterPro" id="IPR014018">
    <property type="entry name" value="SecA_motor_DEAD"/>
</dbReference>
<evidence type="ECO:0000313" key="13">
    <source>
        <dbReference type="EMBL" id="CAD7254617.1"/>
    </source>
</evidence>
<dbReference type="PROSITE" id="PS51196">
    <property type="entry name" value="SECA_MOTOR_DEAD"/>
    <property type="match status" value="1"/>
</dbReference>
<dbReference type="PANTHER" id="PTHR30612">
    <property type="entry name" value="SECA INNER MEMBRANE COMPONENT OF SEC PROTEIN SECRETION SYSTEM"/>
    <property type="match status" value="1"/>
</dbReference>
<evidence type="ECO:0000256" key="10">
    <source>
        <dbReference type="ARBA" id="ARBA00023136"/>
    </source>
</evidence>
<dbReference type="InterPro" id="IPR027417">
    <property type="entry name" value="P-loop_NTPase"/>
</dbReference>
<dbReference type="EMBL" id="CAJPEV010010866">
    <property type="protein sequence ID" value="CAG0906120.1"/>
    <property type="molecule type" value="Genomic_DNA"/>
</dbReference>
<dbReference type="AlphaFoldDB" id="A0A7R9AIM0"/>
<dbReference type="Proteomes" id="UP000677054">
    <property type="component" value="Unassembled WGS sequence"/>
</dbReference>
<dbReference type="Pfam" id="PF07516">
    <property type="entry name" value="SecA_SW"/>
    <property type="match status" value="1"/>
</dbReference>
<evidence type="ECO:0000256" key="5">
    <source>
        <dbReference type="ARBA" id="ARBA00022741"/>
    </source>
</evidence>
<dbReference type="EMBL" id="LR910384">
    <property type="protein sequence ID" value="CAD7254617.1"/>
    <property type="molecule type" value="Genomic_DNA"/>
</dbReference>
<dbReference type="InterPro" id="IPR020937">
    <property type="entry name" value="SecA_CS"/>
</dbReference>
<dbReference type="FunFam" id="3.40.50.300:FF:000429">
    <property type="entry name" value="Preprotein translocase subunit SecA"/>
    <property type="match status" value="1"/>
</dbReference>
<sequence length="432" mass="48774">MTGTGKTSEEEFYKVYGLEVIQIPTHRDVARIDQQDLIYQTRVGKYKALAKRVRALYDKGQPVLIGTVSIEDNEVISSYLKNEGIPHEVLNAKNHDREAEIIAQAGRVKSVVVATNMAGRGVDIKLGGVPFNQESYEHVKSLGGLYVIGTERHEARRIDNQLRGRSGRQGDPGETQFYVSLEDDLVRVFGGDRVAGMIGKMGLPEDEAIQHSFISKQLEGAQAKIEGFHFDGRKNTLSYDDVLSTQRNSVYDRRRKILSGDQEYIASVQNSLVERLHDDEKSLFQSKQEILGTEMWNNVFLQVILSTLDRLWMDHLDAMEHARSSVNLRSYAQRDPLVEYKREGLQMFRTLEENLLSQVAHIMTHLDTDAILGNTQVVAASPMEQVIGNIGQASGKKYGVNERVIIVKGSEEMEIKYKKVDQYLADGWTIKE</sequence>
<dbReference type="PROSITE" id="PS51194">
    <property type="entry name" value="HELICASE_CTER"/>
    <property type="match status" value="1"/>
</dbReference>
<feature type="domain" description="Helicase C-terminal" evidence="11">
    <location>
        <begin position="52"/>
        <end position="226"/>
    </location>
</feature>
<dbReference type="PANTHER" id="PTHR30612:SF0">
    <property type="entry name" value="CHLOROPLAST PROTEIN-TRANSPORTING ATPASE"/>
    <property type="match status" value="1"/>
</dbReference>
<comment type="similarity">
    <text evidence="2">Belongs to the SecA family.</text>
</comment>
<dbReference type="Gene3D" id="1.10.3060.10">
    <property type="entry name" value="Helical scaffold and wing domains of SecA"/>
    <property type="match status" value="1"/>
</dbReference>
<gene>
    <name evidence="13" type="ORF">DSTB1V02_LOCUS14363</name>
</gene>
<dbReference type="CDD" id="cd18803">
    <property type="entry name" value="SF2_C_secA"/>
    <property type="match status" value="1"/>
</dbReference>
<dbReference type="GO" id="GO:0005829">
    <property type="term" value="C:cytosol"/>
    <property type="evidence" value="ECO:0007669"/>
    <property type="project" value="TreeGrafter"/>
</dbReference>
<keyword evidence="4" id="KW-0963">Cytoplasm</keyword>
<keyword evidence="3" id="KW-0813">Transport</keyword>
<protein>
    <recommendedName>
        <fullName evidence="15">Preprotein translocase subunit SecA</fullName>
    </recommendedName>
</protein>
<keyword evidence="14" id="KW-1185">Reference proteome</keyword>
<reference evidence="13" key="1">
    <citation type="submission" date="2020-11" db="EMBL/GenBank/DDBJ databases">
        <authorList>
            <person name="Tran Van P."/>
        </authorList>
    </citation>
    <scope>NUCLEOTIDE SEQUENCE</scope>
</reference>
<comment type="subcellular location">
    <subcellularLocation>
        <location evidence="1">Membrane</location>
        <topology evidence="1">Peripheral membrane protein</topology>
    </subcellularLocation>
</comment>
<dbReference type="GO" id="GO:0005886">
    <property type="term" value="C:plasma membrane"/>
    <property type="evidence" value="ECO:0007669"/>
    <property type="project" value="TreeGrafter"/>
</dbReference>
<dbReference type="GO" id="GO:0006886">
    <property type="term" value="P:intracellular protein transport"/>
    <property type="evidence" value="ECO:0007669"/>
    <property type="project" value="InterPro"/>
</dbReference>
<keyword evidence="8" id="KW-1278">Translocase</keyword>
<evidence type="ECO:0000256" key="3">
    <source>
        <dbReference type="ARBA" id="ARBA00022448"/>
    </source>
</evidence>
<name>A0A7R9AIM0_9CRUS</name>
<keyword evidence="6" id="KW-0067">ATP-binding</keyword>
<evidence type="ECO:0000259" key="12">
    <source>
        <dbReference type="PROSITE" id="PS51196"/>
    </source>
</evidence>
<organism evidence="13">
    <name type="scientific">Darwinula stevensoni</name>
    <dbReference type="NCBI Taxonomy" id="69355"/>
    <lineage>
        <taxon>Eukaryota</taxon>
        <taxon>Metazoa</taxon>
        <taxon>Ecdysozoa</taxon>
        <taxon>Arthropoda</taxon>
        <taxon>Crustacea</taxon>
        <taxon>Oligostraca</taxon>
        <taxon>Ostracoda</taxon>
        <taxon>Podocopa</taxon>
        <taxon>Podocopida</taxon>
        <taxon>Darwinulocopina</taxon>
        <taxon>Darwinuloidea</taxon>
        <taxon>Darwinulidae</taxon>
        <taxon>Darwinula</taxon>
    </lineage>
</organism>
<proteinExistence type="inferred from homology"/>
<dbReference type="InterPro" id="IPR001650">
    <property type="entry name" value="Helicase_C-like"/>
</dbReference>